<evidence type="ECO:0000313" key="4">
    <source>
        <dbReference type="Proteomes" id="UP000680116"/>
    </source>
</evidence>
<protein>
    <submittedName>
        <fullName evidence="3">Uncharacterized protein</fullName>
    </submittedName>
</protein>
<name>A0ABM8UCH1_9GAMM</name>
<organism evidence="3 4">
    <name type="scientific">Novilysobacter luteus</name>
    <dbReference type="NCBI Taxonomy" id="2822368"/>
    <lineage>
        <taxon>Bacteria</taxon>
        <taxon>Pseudomonadati</taxon>
        <taxon>Pseudomonadota</taxon>
        <taxon>Gammaproteobacteria</taxon>
        <taxon>Lysobacterales</taxon>
        <taxon>Lysobacteraceae</taxon>
        <taxon>Novilysobacter</taxon>
    </lineage>
</organism>
<proteinExistence type="predicted"/>
<dbReference type="EMBL" id="OU015430">
    <property type="protein sequence ID" value="CAG4968410.1"/>
    <property type="molecule type" value="Genomic_DNA"/>
</dbReference>
<sequence length="430" mass="48886">MATREELYAAVWTEPLRKLAKRFQVSDSYLARVCDSLNVPRPDAGYWAKKDAGKAPPPPALPAARAGEPTKWQPGGSVLVRRSMPRAKPATERALRNACPKTHGLIQGAMGDFLKTRKLEEWWSYLKPYKRNLVDITASRTGLEHALTFANALFLALEAKGHRVSLIDRNYGSARRLAFGTGEQPVQQKEYDPNDRSWAPKRLTVVHIDGHIVGLALVEVAVPTLLRYVGNNTYVRDTDYIAPKGRFRHPVDTWTITRECPTGRLRLMAYAPHCRVDLAEHWQESGKSRLLARLPDIVAGIQAFGARMPALVARGEAQLECERRQYEVEERQRAIRENRRRIEESTRQSQDQLDALIHHWSEIRARSEFLERLEQDIAGLPASERGPLLARLALARELIGPTDPMPHFRAWRAPAERYTPKHFEEDEISP</sequence>
<evidence type="ECO:0000313" key="3">
    <source>
        <dbReference type="EMBL" id="CAG4968410.1"/>
    </source>
</evidence>
<dbReference type="Proteomes" id="UP000680116">
    <property type="component" value="Chromosome"/>
</dbReference>
<keyword evidence="4" id="KW-1185">Reference proteome</keyword>
<feature type="coiled-coil region" evidence="1">
    <location>
        <begin position="312"/>
        <end position="348"/>
    </location>
</feature>
<accession>A0ABM8UCH1</accession>
<reference evidence="3 4" key="1">
    <citation type="submission" date="2021-04" db="EMBL/GenBank/DDBJ databases">
        <authorList>
            <person name="Rodrigo-Torres L."/>
            <person name="Arahal R. D."/>
            <person name="Lucena T."/>
        </authorList>
    </citation>
    <scope>NUCLEOTIDE SEQUENCE [LARGE SCALE GENOMIC DNA]</scope>
    <source>
        <strain evidence="3 4">CECT 30171</strain>
    </source>
</reference>
<feature type="region of interest" description="Disordered" evidence="2">
    <location>
        <begin position="48"/>
        <end position="76"/>
    </location>
</feature>
<dbReference type="RefSeq" id="WP_215219291.1">
    <property type="nucleotide sequence ID" value="NZ_OU015430.1"/>
</dbReference>
<evidence type="ECO:0000256" key="2">
    <source>
        <dbReference type="SAM" id="MobiDB-lite"/>
    </source>
</evidence>
<keyword evidence="1" id="KW-0175">Coiled coil</keyword>
<evidence type="ECO:0000256" key="1">
    <source>
        <dbReference type="SAM" id="Coils"/>
    </source>
</evidence>
<gene>
    <name evidence="3" type="ORF">LYB30171_00264</name>
</gene>